<comment type="subcellular location">
    <subcellularLocation>
        <location evidence="1">Cell inner membrane</location>
        <topology evidence="1">Multi-pass membrane protein</topology>
    </subcellularLocation>
</comment>
<feature type="transmembrane region" description="Helical" evidence="7">
    <location>
        <begin position="251"/>
        <end position="270"/>
    </location>
</feature>
<accession>A0A1M6S0E1</accession>
<feature type="transmembrane region" description="Helical" evidence="7">
    <location>
        <begin position="6"/>
        <end position="39"/>
    </location>
</feature>
<feature type="transmembrane region" description="Helical" evidence="7">
    <location>
        <begin position="436"/>
        <end position="461"/>
    </location>
</feature>
<evidence type="ECO:0000259" key="8">
    <source>
        <dbReference type="Pfam" id="PF06808"/>
    </source>
</evidence>
<evidence type="ECO:0000313" key="9">
    <source>
        <dbReference type="EMBL" id="SHK38282.1"/>
    </source>
</evidence>
<evidence type="ECO:0000256" key="6">
    <source>
        <dbReference type="ARBA" id="ARBA00023136"/>
    </source>
</evidence>
<dbReference type="OrthoDB" id="9777699at2"/>
<dbReference type="InterPro" id="IPR004681">
    <property type="entry name" value="TRAP_DctM"/>
</dbReference>
<evidence type="ECO:0000256" key="1">
    <source>
        <dbReference type="ARBA" id="ARBA00004429"/>
    </source>
</evidence>
<dbReference type="RefSeq" id="WP_073456564.1">
    <property type="nucleotide sequence ID" value="NZ_FRAP01000005.1"/>
</dbReference>
<dbReference type="Proteomes" id="UP000184363">
    <property type="component" value="Unassembled WGS sequence"/>
</dbReference>
<feature type="transmembrane region" description="Helical" evidence="7">
    <location>
        <begin position="101"/>
        <end position="129"/>
    </location>
</feature>
<feature type="transmembrane region" description="Helical" evidence="7">
    <location>
        <begin position="314"/>
        <end position="334"/>
    </location>
</feature>
<evidence type="ECO:0000313" key="10">
    <source>
        <dbReference type="Proteomes" id="UP000184363"/>
    </source>
</evidence>
<evidence type="ECO:0000256" key="5">
    <source>
        <dbReference type="ARBA" id="ARBA00022989"/>
    </source>
</evidence>
<protein>
    <submittedName>
        <fullName evidence="9">TRAP transporter, DctM subunit</fullName>
    </submittedName>
</protein>
<keyword evidence="6 7" id="KW-0472">Membrane</keyword>
<keyword evidence="10" id="KW-1185">Reference proteome</keyword>
<feature type="transmembrane region" description="Helical" evidence="7">
    <location>
        <begin position="394"/>
        <end position="416"/>
    </location>
</feature>
<dbReference type="GO" id="GO:0005886">
    <property type="term" value="C:plasma membrane"/>
    <property type="evidence" value="ECO:0007669"/>
    <property type="project" value="UniProtKB-SubCell"/>
</dbReference>
<evidence type="ECO:0000256" key="7">
    <source>
        <dbReference type="SAM" id="Phobius"/>
    </source>
</evidence>
<dbReference type="PANTHER" id="PTHR33362:SF5">
    <property type="entry name" value="C4-DICARBOXYLATE TRAP TRANSPORTER LARGE PERMEASE PROTEIN DCTM"/>
    <property type="match status" value="1"/>
</dbReference>
<evidence type="ECO:0000256" key="2">
    <source>
        <dbReference type="ARBA" id="ARBA00022475"/>
    </source>
</evidence>
<proteinExistence type="predicted"/>
<feature type="transmembrane region" description="Helical" evidence="7">
    <location>
        <begin position="276"/>
        <end position="293"/>
    </location>
</feature>
<feature type="transmembrane region" description="Helical" evidence="7">
    <location>
        <begin position="177"/>
        <end position="197"/>
    </location>
</feature>
<evidence type="ECO:0000256" key="4">
    <source>
        <dbReference type="ARBA" id="ARBA00022692"/>
    </source>
</evidence>
<feature type="transmembrane region" description="Helical" evidence="7">
    <location>
        <begin position="59"/>
        <end position="81"/>
    </location>
</feature>
<reference evidence="9 10" key="1">
    <citation type="submission" date="2016-11" db="EMBL/GenBank/DDBJ databases">
        <authorList>
            <person name="Jaros S."/>
            <person name="Januszkiewicz K."/>
            <person name="Wedrychowicz H."/>
        </authorList>
    </citation>
    <scope>NUCLEOTIDE SEQUENCE [LARGE SCALE GENOMIC DNA]</scope>
    <source>
        <strain evidence="9 10">DSM 43832</strain>
    </source>
</reference>
<sequence>MSPELLIGLVIALLVILIAAEVPVAFALLTSGAIGLVLLKSAGYATNTLANQPFSDTAAFSLVLIPMFVIMGMFVVAAGIAQDVYGAAARVFRRLPGGLGIATVAACAGFAAVTGSSAATVATIGRISINEMRQHGYRSSFAAGIVAASGTLGILIPPSLVLVIYGTLTGESIEKLLLAGIIPGILTAIMYAVVVFVRARTQISAEFAVSAPVRAAVGGGGAGTGGGAVATGSDDAPMTSADVSGRSAASAFAKVTLLFLIVVVGIYTGLFTATESGAVAAFAALLMLIWTAVRRRGMRLWPLLRQAFEETTEVSTMIFLLLIGGGVFSFFIVSGGYARDFAAWITELPVSPHVVVAALLLALIPLGMILDGMSILLITVPLTYPVITELGFDGIWYGILVVKLIEIGLVTPPVGINCYVVAGAAPGLRAEDAFRGVTPFIAIDMVTTAILFAVPAITLWLPSIASTTG</sequence>
<keyword evidence="5 7" id="KW-1133">Transmembrane helix</keyword>
<feature type="transmembrane region" description="Helical" evidence="7">
    <location>
        <begin position="354"/>
        <end position="382"/>
    </location>
</feature>
<organism evidence="9 10">
    <name type="scientific">Pseudonocardia thermophila</name>
    <dbReference type="NCBI Taxonomy" id="1848"/>
    <lineage>
        <taxon>Bacteria</taxon>
        <taxon>Bacillati</taxon>
        <taxon>Actinomycetota</taxon>
        <taxon>Actinomycetes</taxon>
        <taxon>Pseudonocardiales</taxon>
        <taxon>Pseudonocardiaceae</taxon>
        <taxon>Pseudonocardia</taxon>
    </lineage>
</organism>
<gene>
    <name evidence="9" type="ORF">SAMN05443637_105258</name>
</gene>
<dbReference type="AlphaFoldDB" id="A0A1M6S0E1"/>
<keyword evidence="4 7" id="KW-0812">Transmembrane</keyword>
<name>A0A1M6S0E1_PSETH</name>
<dbReference type="STRING" id="1848.SAMN05443637_105258"/>
<evidence type="ECO:0000256" key="3">
    <source>
        <dbReference type="ARBA" id="ARBA00022519"/>
    </source>
</evidence>
<dbReference type="Pfam" id="PF06808">
    <property type="entry name" value="DctM"/>
    <property type="match status" value="1"/>
</dbReference>
<feature type="domain" description="TRAP C4-dicarboxylate transport system permease DctM subunit" evidence="8">
    <location>
        <begin position="12"/>
        <end position="457"/>
    </location>
</feature>
<keyword evidence="2" id="KW-1003">Cell membrane</keyword>
<dbReference type="EMBL" id="FRAP01000005">
    <property type="protein sequence ID" value="SHK38282.1"/>
    <property type="molecule type" value="Genomic_DNA"/>
</dbReference>
<dbReference type="GO" id="GO:0022857">
    <property type="term" value="F:transmembrane transporter activity"/>
    <property type="evidence" value="ECO:0007669"/>
    <property type="project" value="TreeGrafter"/>
</dbReference>
<keyword evidence="3" id="KW-0997">Cell inner membrane</keyword>
<feature type="transmembrane region" description="Helical" evidence="7">
    <location>
        <begin position="141"/>
        <end position="165"/>
    </location>
</feature>
<dbReference type="InterPro" id="IPR010656">
    <property type="entry name" value="DctM"/>
</dbReference>
<dbReference type="PIRSF" id="PIRSF006066">
    <property type="entry name" value="HI0050"/>
    <property type="match status" value="1"/>
</dbReference>
<dbReference type="PANTHER" id="PTHR33362">
    <property type="entry name" value="SIALIC ACID TRAP TRANSPORTER PERMEASE PROTEIN SIAT-RELATED"/>
    <property type="match status" value="1"/>
</dbReference>